<keyword evidence="10" id="KW-1185">Reference proteome</keyword>
<dbReference type="PANTHER" id="PTHR11947">
    <property type="entry name" value="PYRUVATE DEHYDROGENASE KINASE"/>
    <property type="match status" value="1"/>
</dbReference>
<reference evidence="9" key="1">
    <citation type="journal article" date="2021" name="Open Biol.">
        <title>Shared evolutionary footprints suggest mitochondrial oxidative damage underlies multiple complex I losses in fungi.</title>
        <authorList>
            <person name="Schikora-Tamarit M.A."/>
            <person name="Marcet-Houben M."/>
            <person name="Nosek J."/>
            <person name="Gabaldon T."/>
        </authorList>
    </citation>
    <scope>NUCLEOTIDE SEQUENCE</scope>
    <source>
        <strain evidence="9">CBS2887</strain>
    </source>
</reference>
<dbReference type="InterPro" id="IPR039028">
    <property type="entry name" value="BCKD/PDK"/>
</dbReference>
<dbReference type="GO" id="GO:0004740">
    <property type="term" value="F:pyruvate dehydrogenase (acetyl-transferring) kinase activity"/>
    <property type="evidence" value="ECO:0007669"/>
    <property type="project" value="TreeGrafter"/>
</dbReference>
<accession>A0A9P8QAW7</accession>
<evidence type="ECO:0000313" key="10">
    <source>
        <dbReference type="Proteomes" id="UP000774326"/>
    </source>
</evidence>
<dbReference type="InterPro" id="IPR036890">
    <property type="entry name" value="HATPase_C_sf"/>
</dbReference>
<evidence type="ECO:0000256" key="6">
    <source>
        <dbReference type="ARBA" id="ARBA00023128"/>
    </source>
</evidence>
<evidence type="ECO:0000256" key="1">
    <source>
        <dbReference type="ARBA" id="ARBA00006155"/>
    </source>
</evidence>
<comment type="caution">
    <text evidence="9">The sequence shown here is derived from an EMBL/GenBank/DDBJ whole genome shotgun (WGS) entry which is preliminary data.</text>
</comment>
<organism evidence="9 10">
    <name type="scientific">Wickerhamomyces pijperi</name>
    <name type="common">Yeast</name>
    <name type="synonym">Pichia pijperi</name>
    <dbReference type="NCBI Taxonomy" id="599730"/>
    <lineage>
        <taxon>Eukaryota</taxon>
        <taxon>Fungi</taxon>
        <taxon>Dikarya</taxon>
        <taxon>Ascomycota</taxon>
        <taxon>Saccharomycotina</taxon>
        <taxon>Saccharomycetes</taxon>
        <taxon>Phaffomycetales</taxon>
        <taxon>Wickerhamomycetaceae</taxon>
        <taxon>Wickerhamomyces</taxon>
    </lineage>
</organism>
<evidence type="ECO:0000256" key="5">
    <source>
        <dbReference type="ARBA" id="ARBA00022840"/>
    </source>
</evidence>
<evidence type="ECO:0000313" key="9">
    <source>
        <dbReference type="EMBL" id="KAH3686099.1"/>
    </source>
</evidence>
<dbReference type="SUPFAM" id="SSF55874">
    <property type="entry name" value="ATPase domain of HSP90 chaperone/DNA topoisomerase II/histidine kinase"/>
    <property type="match status" value="1"/>
</dbReference>
<gene>
    <name evidence="9" type="ORF">WICPIJ_002936</name>
</gene>
<evidence type="ECO:0000256" key="3">
    <source>
        <dbReference type="ARBA" id="ARBA00022741"/>
    </source>
</evidence>
<sequence>MLRTRTLSTRNILRPTTRLQSCREIRTLASTYVPELLPHEQEPFDVTTTPDYTKYHPKISSISKHLSDLSPYPQHSPYINPQHYYQNIVLDDWSARKPHPVSLRQLAAFGKALNEDKIITSANFVRLELPIRLAIKLKELQSLPFDVVNNFHLAKVYESYYDIFDRFRKLSPIKSIEDNTRFCHDLEDVLTDINLLNLPNLLMGALECCILDSLPSKKLDELVSSLLRARISRRLILEEHLSLTHNFMKDPNQSRSHNFIGDIFFKCSAVEHLNISSDNATKFINKIYPGVKVPKLIIKGDKDLKFQFLTSHLHYLFGEILRNCYEATVKTFLASGPGPNDEPFPVEVQVINNQDHISFRFSDRGGGVTDIKPISKVWSFSKDAELAKLSLSNFHQLPNFQTLTNSIKSTKTMKTLARKSLMQTSVGVLDENFVKEATLIDLIQRPGEYKLGLGLAMCKVYADYWNGDLVLHSLSGYGTDTYLKLGKLGAANHDDKLQLDRV</sequence>
<dbReference type="InterPro" id="IPR036784">
    <property type="entry name" value="AK/P_DHK_N_sf"/>
</dbReference>
<dbReference type="Pfam" id="PF10436">
    <property type="entry name" value="BCDHK_Adom3"/>
    <property type="match status" value="1"/>
</dbReference>
<keyword evidence="5 7" id="KW-0067">ATP-binding</keyword>
<evidence type="ECO:0000256" key="2">
    <source>
        <dbReference type="ARBA" id="ARBA00022679"/>
    </source>
</evidence>
<dbReference type="Gene3D" id="3.30.565.10">
    <property type="entry name" value="Histidine kinase-like ATPase, C-terminal domain"/>
    <property type="match status" value="1"/>
</dbReference>
<dbReference type="EMBL" id="JAEUBG010001654">
    <property type="protein sequence ID" value="KAH3686099.1"/>
    <property type="molecule type" value="Genomic_DNA"/>
</dbReference>
<dbReference type="Proteomes" id="UP000774326">
    <property type="component" value="Unassembled WGS sequence"/>
</dbReference>
<dbReference type="InterPro" id="IPR018955">
    <property type="entry name" value="BCDHK/PDK_N"/>
</dbReference>
<dbReference type="GO" id="GO:0005524">
    <property type="term" value="F:ATP binding"/>
    <property type="evidence" value="ECO:0007669"/>
    <property type="project" value="UniProtKB-UniRule"/>
</dbReference>
<dbReference type="Gene3D" id="1.20.140.20">
    <property type="entry name" value="Alpha-ketoacid/pyruvate dehydrogenase kinase, N-terminal domain"/>
    <property type="match status" value="1"/>
</dbReference>
<dbReference type="PANTHER" id="PTHR11947:SF25">
    <property type="entry name" value="[PYRUVATE DEHYDROGENASE (ACETYL-TRANSFERRING)] KINASE 2, MITOCHONDRIAL"/>
    <property type="match status" value="1"/>
</dbReference>
<dbReference type="GO" id="GO:0010906">
    <property type="term" value="P:regulation of glucose metabolic process"/>
    <property type="evidence" value="ECO:0007669"/>
    <property type="project" value="TreeGrafter"/>
</dbReference>
<name>A0A9P8QAW7_WICPI</name>
<proteinExistence type="inferred from homology"/>
<dbReference type="OrthoDB" id="407390at2759"/>
<comment type="similarity">
    <text evidence="1 7">Belongs to the PDK/BCKDK protein kinase family.</text>
</comment>
<evidence type="ECO:0000256" key="4">
    <source>
        <dbReference type="ARBA" id="ARBA00022777"/>
    </source>
</evidence>
<protein>
    <recommendedName>
        <fullName evidence="7">Protein-serine/threonine kinase</fullName>
        <ecNumber evidence="7">2.7.11.-</ecNumber>
    </recommendedName>
</protein>
<dbReference type="AlphaFoldDB" id="A0A9P8QAW7"/>
<comment type="subcellular location">
    <subcellularLocation>
        <location evidence="7">Mitochondrion matrix</location>
    </subcellularLocation>
</comment>
<dbReference type="SUPFAM" id="SSF69012">
    <property type="entry name" value="alpha-ketoacid dehydrogenase kinase, N-terminal domain"/>
    <property type="match status" value="1"/>
</dbReference>
<feature type="domain" description="Branched-chain alpha-ketoacid dehydrogenase kinase/Pyruvate dehydrogenase kinase N-terminal" evidence="8">
    <location>
        <begin position="100"/>
        <end position="263"/>
    </location>
</feature>
<keyword evidence="4 7" id="KW-0418">Kinase</keyword>
<dbReference type="GO" id="GO:0005759">
    <property type="term" value="C:mitochondrial matrix"/>
    <property type="evidence" value="ECO:0007669"/>
    <property type="project" value="UniProtKB-SubCell"/>
</dbReference>
<keyword evidence="2 7" id="KW-0808">Transferase</keyword>
<keyword evidence="3 7" id="KW-0547">Nucleotide-binding</keyword>
<evidence type="ECO:0000259" key="8">
    <source>
        <dbReference type="Pfam" id="PF10436"/>
    </source>
</evidence>
<keyword evidence="6 7" id="KW-0496">Mitochondrion</keyword>
<reference evidence="9" key="2">
    <citation type="submission" date="2021-01" db="EMBL/GenBank/DDBJ databases">
        <authorList>
            <person name="Schikora-Tamarit M.A."/>
        </authorList>
    </citation>
    <scope>NUCLEOTIDE SEQUENCE</scope>
    <source>
        <strain evidence="9">CBS2887</strain>
    </source>
</reference>
<evidence type="ECO:0000256" key="7">
    <source>
        <dbReference type="RuleBase" id="RU366032"/>
    </source>
</evidence>
<dbReference type="EC" id="2.7.11.-" evidence="7"/>